<feature type="chain" id="PRO_5027656150" description="receptor protein-tyrosine kinase" evidence="25">
    <location>
        <begin position="41"/>
        <end position="1152"/>
    </location>
</feature>
<keyword evidence="30" id="KW-1185">Reference proteome</keyword>
<dbReference type="PROSITE" id="PS00109">
    <property type="entry name" value="PROTEIN_KINASE_TYR"/>
    <property type="match status" value="1"/>
</dbReference>
<dbReference type="CDD" id="cd05088">
    <property type="entry name" value="PTKc_Tie2"/>
    <property type="match status" value="1"/>
</dbReference>
<evidence type="ECO:0000259" key="29">
    <source>
        <dbReference type="PROSITE" id="PS50853"/>
    </source>
</evidence>
<dbReference type="CTD" id="7010"/>
<dbReference type="InterPro" id="IPR007110">
    <property type="entry name" value="Ig-like_dom"/>
</dbReference>
<comment type="catalytic activity">
    <reaction evidence="20">
        <text>L-tyrosyl-[protein] + ATP = O-phospho-L-tyrosyl-[protein] + ADP + H(+)</text>
        <dbReference type="Rhea" id="RHEA:10596"/>
        <dbReference type="Rhea" id="RHEA-COMP:10136"/>
        <dbReference type="Rhea" id="RHEA-COMP:20101"/>
        <dbReference type="ChEBI" id="CHEBI:15378"/>
        <dbReference type="ChEBI" id="CHEBI:30616"/>
        <dbReference type="ChEBI" id="CHEBI:46858"/>
        <dbReference type="ChEBI" id="CHEBI:61978"/>
        <dbReference type="ChEBI" id="CHEBI:456216"/>
        <dbReference type="EC" id="2.7.10.1"/>
    </reaction>
</comment>
<dbReference type="InterPro" id="IPR050122">
    <property type="entry name" value="RTK"/>
</dbReference>
<dbReference type="PANTHER" id="PTHR24416:SF125">
    <property type="entry name" value="ANGIOPOIETIN-1 RECEPTOR"/>
    <property type="match status" value="1"/>
</dbReference>
<keyword evidence="7 24" id="KW-0812">Transmembrane</keyword>
<dbReference type="GO" id="GO:0051897">
    <property type="term" value="P:positive regulation of phosphatidylinositol 3-kinase/protein kinase B signal transduction"/>
    <property type="evidence" value="ECO:0007669"/>
    <property type="project" value="TreeGrafter"/>
</dbReference>
<keyword evidence="12 23" id="KW-0067">ATP-binding</keyword>
<comment type="subunit">
    <text evidence="21">Interacts with svep1.</text>
</comment>
<dbReference type="GO" id="GO:0007169">
    <property type="term" value="P:cell surface receptor protein tyrosine kinase signaling pathway"/>
    <property type="evidence" value="ECO:0007669"/>
    <property type="project" value="InterPro"/>
</dbReference>
<dbReference type="GO" id="GO:0001935">
    <property type="term" value="P:endothelial cell proliferation"/>
    <property type="evidence" value="ECO:0007669"/>
    <property type="project" value="TreeGrafter"/>
</dbReference>
<dbReference type="PRINTS" id="PR00109">
    <property type="entry name" value="TYRKINASE"/>
</dbReference>
<dbReference type="PROSITE" id="PS00107">
    <property type="entry name" value="PROTEIN_KINASE_ATP"/>
    <property type="match status" value="1"/>
</dbReference>
<dbReference type="Gene3D" id="2.170.300.10">
    <property type="entry name" value="Tie2 ligand-binding domain superfamily"/>
    <property type="match status" value="1"/>
</dbReference>
<name>A0A6P8GAD8_CLUHA</name>
<dbReference type="GeneID" id="105902491"/>
<dbReference type="FunFam" id="3.30.200.20:FF:000113">
    <property type="entry name" value="Putative tyrosine-protein kinase receptor Tie-1"/>
    <property type="match status" value="1"/>
</dbReference>
<keyword evidence="11 31" id="KW-0418">Kinase</keyword>
<evidence type="ECO:0000256" key="18">
    <source>
        <dbReference type="ARBA" id="ARBA00023180"/>
    </source>
</evidence>
<dbReference type="Pfam" id="PF00041">
    <property type="entry name" value="fn3"/>
    <property type="match status" value="1"/>
</dbReference>
<comment type="subcellular location">
    <subcellularLocation>
        <location evidence="1">Cell membrane</location>
        <topology evidence="1">Single-pass type I membrane protein</topology>
    </subcellularLocation>
</comment>
<keyword evidence="16 22" id="KW-1015">Disulfide bond</keyword>
<dbReference type="SUPFAM" id="SSF49265">
    <property type="entry name" value="Fibronectin type III"/>
    <property type="match status" value="2"/>
</dbReference>
<dbReference type="Gene3D" id="3.30.200.20">
    <property type="entry name" value="Phosphorylase Kinase, domain 1"/>
    <property type="match status" value="1"/>
</dbReference>
<comment type="caution">
    <text evidence="22">Lacks conserved residue(s) required for the propagation of feature annotation.</text>
</comment>
<dbReference type="InterPro" id="IPR000742">
    <property type="entry name" value="EGF"/>
</dbReference>
<dbReference type="Pfam" id="PF10430">
    <property type="entry name" value="Ig_Tie2_1"/>
    <property type="match status" value="1"/>
</dbReference>
<keyword evidence="14 24" id="KW-0472">Membrane</keyword>
<keyword evidence="19" id="KW-0393">Immunoglobulin domain</keyword>
<dbReference type="CDD" id="cd00054">
    <property type="entry name" value="EGF_CA"/>
    <property type="match status" value="1"/>
</dbReference>
<dbReference type="GO" id="GO:0001525">
    <property type="term" value="P:angiogenesis"/>
    <property type="evidence" value="ECO:0007669"/>
    <property type="project" value="TreeGrafter"/>
</dbReference>
<evidence type="ECO:0000259" key="26">
    <source>
        <dbReference type="PROSITE" id="PS50011"/>
    </source>
</evidence>
<organism evidence="30 31">
    <name type="scientific">Clupea harengus</name>
    <name type="common">Atlantic herring</name>
    <dbReference type="NCBI Taxonomy" id="7950"/>
    <lineage>
        <taxon>Eukaryota</taxon>
        <taxon>Metazoa</taxon>
        <taxon>Chordata</taxon>
        <taxon>Craniata</taxon>
        <taxon>Vertebrata</taxon>
        <taxon>Euteleostomi</taxon>
        <taxon>Actinopterygii</taxon>
        <taxon>Neopterygii</taxon>
        <taxon>Teleostei</taxon>
        <taxon>Clupei</taxon>
        <taxon>Clupeiformes</taxon>
        <taxon>Clupeoidei</taxon>
        <taxon>Clupeidae</taxon>
        <taxon>Clupea</taxon>
    </lineage>
</organism>
<evidence type="ECO:0000256" key="15">
    <source>
        <dbReference type="ARBA" id="ARBA00023137"/>
    </source>
</evidence>
<evidence type="ECO:0000313" key="30">
    <source>
        <dbReference type="Proteomes" id="UP000515152"/>
    </source>
</evidence>
<dbReference type="AlphaFoldDB" id="A0A6P8GAD8"/>
<feature type="domain" description="Ig-like" evidence="28">
    <location>
        <begin position="361"/>
        <end position="453"/>
    </location>
</feature>
<feature type="domain" description="Protein kinase" evidence="26">
    <location>
        <begin position="852"/>
        <end position="1124"/>
    </location>
</feature>
<dbReference type="FunFam" id="1.10.510.10:FF:000123">
    <property type="entry name" value="Tyrosine-protein kinase receptor Tie-1"/>
    <property type="match status" value="1"/>
</dbReference>
<dbReference type="GO" id="GO:0004714">
    <property type="term" value="F:transmembrane receptor protein tyrosine kinase activity"/>
    <property type="evidence" value="ECO:0007669"/>
    <property type="project" value="UniProtKB-EC"/>
</dbReference>
<dbReference type="GO" id="GO:0010595">
    <property type="term" value="P:positive regulation of endothelial cell migration"/>
    <property type="evidence" value="ECO:0007669"/>
    <property type="project" value="TreeGrafter"/>
</dbReference>
<dbReference type="GO" id="GO:0045766">
    <property type="term" value="P:positive regulation of angiogenesis"/>
    <property type="evidence" value="ECO:0007669"/>
    <property type="project" value="TreeGrafter"/>
</dbReference>
<dbReference type="RefSeq" id="XP_031433511.1">
    <property type="nucleotide sequence ID" value="XM_031577651.2"/>
</dbReference>
<evidence type="ECO:0000256" key="6">
    <source>
        <dbReference type="ARBA" id="ARBA00022679"/>
    </source>
</evidence>
<reference evidence="31" key="1">
    <citation type="submission" date="2025-08" db="UniProtKB">
        <authorList>
            <consortium name="RefSeq"/>
        </authorList>
    </citation>
    <scope>IDENTIFICATION</scope>
</reference>
<evidence type="ECO:0000259" key="28">
    <source>
        <dbReference type="PROSITE" id="PS50835"/>
    </source>
</evidence>
<evidence type="ECO:0000259" key="27">
    <source>
        <dbReference type="PROSITE" id="PS50026"/>
    </source>
</evidence>
<dbReference type="SUPFAM" id="SSF56112">
    <property type="entry name" value="Protein kinase-like (PK-like)"/>
    <property type="match status" value="1"/>
</dbReference>
<dbReference type="InterPro" id="IPR018941">
    <property type="entry name" value="Tyr_kin_Tie2_Ig-like_dom-1_N"/>
</dbReference>
<keyword evidence="4 22" id="KW-0245">EGF-like domain</keyword>
<dbReference type="GO" id="GO:0043235">
    <property type="term" value="C:receptor complex"/>
    <property type="evidence" value="ECO:0007669"/>
    <property type="project" value="TreeGrafter"/>
</dbReference>
<evidence type="ECO:0000256" key="23">
    <source>
        <dbReference type="PROSITE-ProRule" id="PRU10141"/>
    </source>
</evidence>
<evidence type="ECO:0000256" key="4">
    <source>
        <dbReference type="ARBA" id="ARBA00022536"/>
    </source>
</evidence>
<dbReference type="PROSITE" id="PS50853">
    <property type="entry name" value="FN3"/>
    <property type="match status" value="2"/>
</dbReference>
<evidence type="ECO:0000256" key="2">
    <source>
        <dbReference type="ARBA" id="ARBA00011902"/>
    </source>
</evidence>
<dbReference type="Gene3D" id="1.10.510.10">
    <property type="entry name" value="Transferase(Phosphotransferase) domain 1"/>
    <property type="match status" value="1"/>
</dbReference>
<dbReference type="FunFam" id="2.170.300.10:FF:000003">
    <property type="entry name" value="tyrosine-protein kinase receptor Tie-1 isoform X1"/>
    <property type="match status" value="1"/>
</dbReference>
<keyword evidence="15" id="KW-0829">Tyrosine-protein kinase</keyword>
<dbReference type="InterPro" id="IPR003961">
    <property type="entry name" value="FN3_dom"/>
</dbReference>
<dbReference type="Gene3D" id="2.60.40.10">
    <property type="entry name" value="Immunoglobulins"/>
    <property type="match status" value="6"/>
</dbReference>
<keyword evidence="17 31" id="KW-0675">Receptor</keyword>
<dbReference type="InterPro" id="IPR001245">
    <property type="entry name" value="Ser-Thr/Tyr_kinase_cat_dom"/>
</dbReference>
<dbReference type="OrthoDB" id="1668230at2759"/>
<dbReference type="GO" id="GO:0005886">
    <property type="term" value="C:plasma membrane"/>
    <property type="evidence" value="ECO:0007669"/>
    <property type="project" value="UniProtKB-SubCell"/>
</dbReference>
<keyword evidence="8 25" id="KW-0732">Signal</keyword>
<evidence type="ECO:0000256" key="1">
    <source>
        <dbReference type="ARBA" id="ARBA00004251"/>
    </source>
</evidence>
<feature type="domain" description="Fibronectin type-III" evidence="29">
    <location>
        <begin position="663"/>
        <end position="757"/>
    </location>
</feature>
<accession>A0A6P8GAD8</accession>
<evidence type="ECO:0000313" key="31">
    <source>
        <dbReference type="RefSeq" id="XP_031433511.1"/>
    </source>
</evidence>
<dbReference type="GO" id="GO:0043410">
    <property type="term" value="P:positive regulation of MAPK cascade"/>
    <property type="evidence" value="ECO:0007669"/>
    <property type="project" value="TreeGrafter"/>
</dbReference>
<dbReference type="InterPro" id="IPR036179">
    <property type="entry name" value="Ig-like_dom_sf"/>
</dbReference>
<dbReference type="SUPFAM" id="SSF48726">
    <property type="entry name" value="Immunoglobulin"/>
    <property type="match status" value="1"/>
</dbReference>
<evidence type="ECO:0000256" key="3">
    <source>
        <dbReference type="ARBA" id="ARBA00022475"/>
    </source>
</evidence>
<keyword evidence="5" id="KW-0597">Phosphoprotein</keyword>
<sequence>MYSQLCLLSRAQTQACGWGNMRQLSSLTLCLLCWISSGSASEIADLTLINPDPVVTSTNSSLLCVSSDWTSTASLTVNRDTHHVHPHPPTLTNTPDTRYRSATKIDWTNRNGIFGSYYCRLKSTADSSKIYTYKMLNEAAFLPESLTVTASIGEFINISYVRKKVLQMDPVIYKNGTFLHSLPKHEIFDTLQYPIVSVTVDDAGLYRARYIGDLDITAGITRLIVRKCRAQMWGAECSRSCPECANGGMCHDETGQCVCPPGFKGSNCEIVCGEGRFGRTCKERCMNGNCQSMVLCLQDPYGCSCSSGWRGLNCTEACPPGYYGAGCKLRCKCGGKGKCDRYRGCVCPGRHGSRCEREDKPPVVVSNLRDTELNAGVIYTVNCTARGLPAPLHGEIILLRPDRTPVHALDTETVNDQTTSMFRVDKIVVSDTGRWQCRASTTAGQVEKDFLVTVKVPPQPQSPPFLNGSGPYHLIIQVNKEPYSGDGPVTSVKVVYRQVNTSSWRMVEVMGSQVKLENLTPMTEYTTFVQLARTGAGGTGYPGPEASFFTQILECSYPTGIKLVPLSQTVLDLSWDPLNRSTKEDWIYQLECLQSSDPSNLQTHHLTVNSTSLRLRHLKPRHKYECRLWLTSTSDNTDVQCRPVGLSRAAVSAWTLSNDLPPAPFNILTCNVTDTSATLTWSLAEGNSISKVTILYQEEQEDLRQLVEIAVPQDQLAMQFQLRGLLQDTLYRVDLWATNNLGESQERPQVHVRTLTQLESARLHRLSSEGNMLFFAILGSAGMTCITILIAFCIVLQLKRATFQRRMVQAFQNIVREEPVVQFSSGSLNMPNKKSANTPQHVAYPALVWSDIKFQDIIGEGNFGQVLKASIKKDGLRMDAAIKRMKEYASKDDHRDFAGELEVLCKLGHHPNIINLLGACEHRGYLYLAIEFAPHGNLLDFLRKSRVLETDPAFAIAHSTASTLSSQQLLHFAADVARGMDYLSQAQFIHRDLAARNILVGENFVAKIADFGLSRGQEVYVKKTMGRLPVRWMAIESLNYSVYTTNSDVWSYGVLLWEIVSLGGTPYCGMTCAELYEKLPQGYRLEKPLNCDDEVFDLMRQCWREKPYERPSFTQILVSLNRMLEERKTYVNTTLYEKFTYAGIDCSAEEAG</sequence>
<dbReference type="InterPro" id="IPR011009">
    <property type="entry name" value="Kinase-like_dom_sf"/>
</dbReference>
<feature type="disulfide bond" evidence="22">
    <location>
        <begin position="259"/>
        <end position="268"/>
    </location>
</feature>
<feature type="domain" description="Fibronectin type-III" evidence="29">
    <location>
        <begin position="557"/>
        <end position="644"/>
    </location>
</feature>
<keyword evidence="9" id="KW-0677">Repeat</keyword>
<evidence type="ECO:0000256" key="16">
    <source>
        <dbReference type="ARBA" id="ARBA00023157"/>
    </source>
</evidence>
<evidence type="ECO:0000256" key="25">
    <source>
        <dbReference type="SAM" id="SignalP"/>
    </source>
</evidence>
<keyword evidence="3" id="KW-1003">Cell membrane</keyword>
<dbReference type="GO" id="GO:0005524">
    <property type="term" value="F:ATP binding"/>
    <property type="evidence" value="ECO:0007669"/>
    <property type="project" value="UniProtKB-UniRule"/>
</dbReference>
<evidence type="ECO:0000256" key="11">
    <source>
        <dbReference type="ARBA" id="ARBA00022777"/>
    </source>
</evidence>
<dbReference type="InterPro" id="IPR017441">
    <property type="entry name" value="Protein_kinase_ATP_BS"/>
</dbReference>
<dbReference type="PROSITE" id="PS00022">
    <property type="entry name" value="EGF_1"/>
    <property type="match status" value="2"/>
</dbReference>
<evidence type="ECO:0000256" key="13">
    <source>
        <dbReference type="ARBA" id="ARBA00022989"/>
    </source>
</evidence>
<evidence type="ECO:0000256" key="20">
    <source>
        <dbReference type="ARBA" id="ARBA00051243"/>
    </source>
</evidence>
<dbReference type="InterPro" id="IPR008266">
    <property type="entry name" value="Tyr_kinase_AS"/>
</dbReference>
<evidence type="ECO:0000256" key="12">
    <source>
        <dbReference type="ARBA" id="ARBA00022840"/>
    </source>
</evidence>
<gene>
    <name evidence="31" type="primary">tek</name>
</gene>
<keyword evidence="6" id="KW-0808">Transferase</keyword>
<dbReference type="EC" id="2.7.10.1" evidence="2"/>
<dbReference type="InterPro" id="IPR000719">
    <property type="entry name" value="Prot_kinase_dom"/>
</dbReference>
<dbReference type="InterPro" id="IPR036116">
    <property type="entry name" value="FN3_sf"/>
</dbReference>
<dbReference type="PROSITE" id="PS50835">
    <property type="entry name" value="IG_LIKE"/>
    <property type="match status" value="1"/>
</dbReference>
<dbReference type="PROSITE" id="PS50011">
    <property type="entry name" value="PROTEIN_KINASE_DOM"/>
    <property type="match status" value="1"/>
</dbReference>
<evidence type="ECO:0000256" key="8">
    <source>
        <dbReference type="ARBA" id="ARBA00022729"/>
    </source>
</evidence>
<feature type="domain" description="EGF-like" evidence="27">
    <location>
        <begin position="233"/>
        <end position="269"/>
    </location>
</feature>
<evidence type="ECO:0000256" key="14">
    <source>
        <dbReference type="ARBA" id="ARBA00023136"/>
    </source>
</evidence>
<evidence type="ECO:0000256" key="5">
    <source>
        <dbReference type="ARBA" id="ARBA00022553"/>
    </source>
</evidence>
<protein>
    <recommendedName>
        <fullName evidence="2">receptor protein-tyrosine kinase</fullName>
        <ecNumber evidence="2">2.7.10.1</ecNumber>
    </recommendedName>
</protein>
<dbReference type="SMART" id="SM00060">
    <property type="entry name" value="FN3"/>
    <property type="match status" value="3"/>
</dbReference>
<evidence type="ECO:0000256" key="7">
    <source>
        <dbReference type="ARBA" id="ARBA00022692"/>
    </source>
</evidence>
<feature type="signal peptide" evidence="25">
    <location>
        <begin position="1"/>
        <end position="40"/>
    </location>
</feature>
<dbReference type="Proteomes" id="UP000515152">
    <property type="component" value="Chromosome 12"/>
</dbReference>
<feature type="binding site" evidence="23">
    <location>
        <position position="883"/>
    </location>
    <ligand>
        <name>ATP</name>
        <dbReference type="ChEBI" id="CHEBI:30616"/>
    </ligand>
</feature>
<evidence type="ECO:0000256" key="9">
    <source>
        <dbReference type="ARBA" id="ARBA00022737"/>
    </source>
</evidence>
<dbReference type="PROSITE" id="PS50026">
    <property type="entry name" value="EGF_3"/>
    <property type="match status" value="1"/>
</dbReference>
<proteinExistence type="predicted"/>
<evidence type="ECO:0000256" key="24">
    <source>
        <dbReference type="SAM" id="Phobius"/>
    </source>
</evidence>
<dbReference type="KEGG" id="char:105902491"/>
<keyword evidence="10 23" id="KW-0547">Nucleotide-binding</keyword>
<dbReference type="InterPro" id="IPR020635">
    <property type="entry name" value="Tyr_kinase_cat_dom"/>
</dbReference>
<evidence type="ECO:0000256" key="19">
    <source>
        <dbReference type="ARBA" id="ARBA00023319"/>
    </source>
</evidence>
<dbReference type="SMART" id="SM00181">
    <property type="entry name" value="EGF"/>
    <property type="match status" value="2"/>
</dbReference>
<keyword evidence="18" id="KW-0325">Glycoprotein</keyword>
<evidence type="ECO:0000256" key="22">
    <source>
        <dbReference type="PROSITE-ProRule" id="PRU00076"/>
    </source>
</evidence>
<evidence type="ECO:0000256" key="17">
    <source>
        <dbReference type="ARBA" id="ARBA00023170"/>
    </source>
</evidence>
<dbReference type="CDD" id="cd00063">
    <property type="entry name" value="FN3"/>
    <property type="match status" value="3"/>
</dbReference>
<dbReference type="PANTHER" id="PTHR24416">
    <property type="entry name" value="TYROSINE-PROTEIN KINASE RECEPTOR"/>
    <property type="match status" value="1"/>
</dbReference>
<dbReference type="InterPro" id="IPR013783">
    <property type="entry name" value="Ig-like_fold"/>
</dbReference>
<dbReference type="SMART" id="SM00219">
    <property type="entry name" value="TyrKc"/>
    <property type="match status" value="1"/>
</dbReference>
<dbReference type="Pfam" id="PF07714">
    <property type="entry name" value="PK_Tyr_Ser-Thr"/>
    <property type="match status" value="1"/>
</dbReference>
<evidence type="ECO:0000256" key="10">
    <source>
        <dbReference type="ARBA" id="ARBA00022741"/>
    </source>
</evidence>
<keyword evidence="13 24" id="KW-1133">Transmembrane helix</keyword>
<evidence type="ECO:0000256" key="21">
    <source>
        <dbReference type="ARBA" id="ARBA00062347"/>
    </source>
</evidence>
<feature type="transmembrane region" description="Helical" evidence="24">
    <location>
        <begin position="772"/>
        <end position="796"/>
    </location>
</feature>